<dbReference type="EMBL" id="JAAALK010000287">
    <property type="protein sequence ID" value="KAG8058810.1"/>
    <property type="molecule type" value="Genomic_DNA"/>
</dbReference>
<evidence type="ECO:0000313" key="3">
    <source>
        <dbReference type="Proteomes" id="UP000729402"/>
    </source>
</evidence>
<keyword evidence="3" id="KW-1185">Reference proteome</keyword>
<proteinExistence type="predicted"/>
<dbReference type="FunFam" id="3.80.10.10:FF:000902">
    <property type="entry name" value="F-box protein SKIP19"/>
    <property type="match status" value="1"/>
</dbReference>
<dbReference type="FunFam" id="1.20.1280.50:FF:000037">
    <property type="entry name" value="F-box protein SKIP19"/>
    <property type="match status" value="1"/>
</dbReference>
<dbReference type="OrthoDB" id="2095648at2759"/>
<protein>
    <recommendedName>
        <fullName evidence="1">F-box domain-containing protein</fullName>
    </recommendedName>
</protein>
<evidence type="ECO:0000259" key="1">
    <source>
        <dbReference type="PROSITE" id="PS50181"/>
    </source>
</evidence>
<gene>
    <name evidence="2" type="ORF">GUJ93_ZPchr0002g24936</name>
</gene>
<reference evidence="2" key="2">
    <citation type="submission" date="2021-02" db="EMBL/GenBank/DDBJ databases">
        <authorList>
            <person name="Kimball J.A."/>
            <person name="Haas M.W."/>
            <person name="Macchietto M."/>
            <person name="Kono T."/>
            <person name="Duquette J."/>
            <person name="Shao M."/>
        </authorList>
    </citation>
    <scope>NUCLEOTIDE SEQUENCE</scope>
    <source>
        <tissue evidence="2">Fresh leaf tissue</tissue>
    </source>
</reference>
<dbReference type="Pfam" id="PF12937">
    <property type="entry name" value="F-box-like"/>
    <property type="match status" value="1"/>
</dbReference>
<accession>A0A8J5S9Q0</accession>
<dbReference type="InterPro" id="IPR001810">
    <property type="entry name" value="F-box_dom"/>
</dbReference>
<dbReference type="Proteomes" id="UP000729402">
    <property type="component" value="Unassembled WGS sequence"/>
</dbReference>
<comment type="caution">
    <text evidence="2">The sequence shown here is derived from an EMBL/GenBank/DDBJ whole genome shotgun (WGS) entry which is preliminary data.</text>
</comment>
<sequence length="275" mass="31155">MAEDGCESRDWAEMPSDALAVVFGKLRVIDLLTGAELVCRAWRQLAATDPTIWRRVDMNYLRYRLDNKDEAKAMARTAVDRAAGTMEAFSADYFVTDGLLLYISKRASSLKSLHLHLCLNVSNEGMAEAMKGFPQLEELDITICSLHGDLCQSIGKACPQLKCFRLNMIFRDSYGWDDNTEALGIANNMPELRELQLIGSDLINDGLISILDHCLHLETVDIRRCYNIQMDDALESKCARIRNLKLPHDLISDFKYRTNISSSITYSFLPYHLMS</sequence>
<dbReference type="PROSITE" id="PS50181">
    <property type="entry name" value="FBOX"/>
    <property type="match status" value="1"/>
</dbReference>
<dbReference type="PANTHER" id="PTHR38926:SF2">
    <property type="entry name" value="F-BOX_LRR-REPEAT PROTEIN 21-RELATED"/>
    <property type="match status" value="1"/>
</dbReference>
<evidence type="ECO:0000313" key="2">
    <source>
        <dbReference type="EMBL" id="KAG8058810.1"/>
    </source>
</evidence>
<dbReference type="PANTHER" id="PTHR38926">
    <property type="entry name" value="F-BOX DOMAIN CONTAINING PROTEIN, EXPRESSED"/>
    <property type="match status" value="1"/>
</dbReference>
<dbReference type="AlphaFoldDB" id="A0A8J5S9Q0"/>
<feature type="domain" description="F-box" evidence="1">
    <location>
        <begin position="8"/>
        <end position="56"/>
    </location>
</feature>
<organism evidence="2 3">
    <name type="scientific">Zizania palustris</name>
    <name type="common">Northern wild rice</name>
    <dbReference type="NCBI Taxonomy" id="103762"/>
    <lineage>
        <taxon>Eukaryota</taxon>
        <taxon>Viridiplantae</taxon>
        <taxon>Streptophyta</taxon>
        <taxon>Embryophyta</taxon>
        <taxon>Tracheophyta</taxon>
        <taxon>Spermatophyta</taxon>
        <taxon>Magnoliopsida</taxon>
        <taxon>Liliopsida</taxon>
        <taxon>Poales</taxon>
        <taxon>Poaceae</taxon>
        <taxon>BOP clade</taxon>
        <taxon>Oryzoideae</taxon>
        <taxon>Oryzeae</taxon>
        <taxon>Zizaniinae</taxon>
        <taxon>Zizania</taxon>
    </lineage>
</organism>
<name>A0A8J5S9Q0_ZIZPA</name>
<reference evidence="2" key="1">
    <citation type="journal article" date="2021" name="bioRxiv">
        <title>Whole Genome Assembly and Annotation of Northern Wild Rice, Zizania palustris L., Supports a Whole Genome Duplication in the Zizania Genus.</title>
        <authorList>
            <person name="Haas M."/>
            <person name="Kono T."/>
            <person name="Macchietto M."/>
            <person name="Millas R."/>
            <person name="McGilp L."/>
            <person name="Shao M."/>
            <person name="Duquette J."/>
            <person name="Hirsch C.N."/>
            <person name="Kimball J."/>
        </authorList>
    </citation>
    <scope>NUCLEOTIDE SEQUENCE</scope>
    <source>
        <tissue evidence="2">Fresh leaf tissue</tissue>
    </source>
</reference>